<organism evidence="17 18">
    <name type="scientific">Aquifex aeolicus</name>
    <dbReference type="NCBI Taxonomy" id="63363"/>
    <lineage>
        <taxon>Bacteria</taxon>
        <taxon>Pseudomonadati</taxon>
        <taxon>Aquificota</taxon>
        <taxon>Aquificia</taxon>
        <taxon>Aquificales</taxon>
        <taxon>Aquificaceae</taxon>
        <taxon>Aquifex</taxon>
    </lineage>
</organism>
<dbReference type="GO" id="GO:0004576">
    <property type="term" value="F:oligosaccharyl transferase activity"/>
    <property type="evidence" value="ECO:0007669"/>
    <property type="project" value="InterPro"/>
</dbReference>
<feature type="transmembrane region" description="Helical" evidence="14">
    <location>
        <begin position="214"/>
        <end position="233"/>
    </location>
</feature>
<comment type="cofactor">
    <cofactor evidence="1">
        <name>Mn(2+)</name>
        <dbReference type="ChEBI" id="CHEBI:29035"/>
    </cofactor>
</comment>
<evidence type="ECO:0000313" key="17">
    <source>
        <dbReference type="EMBL" id="HIP98033.1"/>
    </source>
</evidence>
<feature type="transmembrane region" description="Helical" evidence="14">
    <location>
        <begin position="353"/>
        <end position="371"/>
    </location>
</feature>
<dbReference type="EMBL" id="DQVE01000014">
    <property type="protein sequence ID" value="HIP98033.1"/>
    <property type="molecule type" value="Genomic_DNA"/>
</dbReference>
<feature type="transmembrane region" description="Helical" evidence="14">
    <location>
        <begin position="245"/>
        <end position="265"/>
    </location>
</feature>
<dbReference type="GO" id="GO:0016020">
    <property type="term" value="C:membrane"/>
    <property type="evidence" value="ECO:0007669"/>
    <property type="project" value="InterPro"/>
</dbReference>
<evidence type="ECO:0000256" key="14">
    <source>
        <dbReference type="SAM" id="Phobius"/>
    </source>
</evidence>
<dbReference type="InterPro" id="IPR048999">
    <property type="entry name" value="STT3-PglB_core"/>
</dbReference>
<dbReference type="Proteomes" id="UP000606463">
    <property type="component" value="Unassembled WGS sequence"/>
</dbReference>
<evidence type="ECO:0008006" key="19">
    <source>
        <dbReference type="Google" id="ProtNLM"/>
    </source>
</evidence>
<feature type="transmembrane region" description="Helical" evidence="14">
    <location>
        <begin position="110"/>
        <end position="130"/>
    </location>
</feature>
<comment type="pathway">
    <text evidence="4">Protein modification; protein glycosylation.</text>
</comment>
<dbReference type="AlphaFoldDB" id="A0A9D1CG17"/>
<keyword evidence="6" id="KW-0328">Glycosyltransferase</keyword>
<comment type="caution">
    <text evidence="17">The sequence shown here is derived from an EMBL/GenBank/DDBJ whole genome shotgun (WGS) entry which is preliminary data.</text>
</comment>
<evidence type="ECO:0000256" key="12">
    <source>
        <dbReference type="ARBA" id="ARBA00023136"/>
    </source>
</evidence>
<evidence type="ECO:0000256" key="6">
    <source>
        <dbReference type="ARBA" id="ARBA00022676"/>
    </source>
</evidence>
<dbReference type="Pfam" id="PF02516">
    <property type="entry name" value="STT3"/>
    <property type="match status" value="1"/>
</dbReference>
<evidence type="ECO:0000256" key="2">
    <source>
        <dbReference type="ARBA" id="ARBA00001946"/>
    </source>
</evidence>
<feature type="transmembrane region" description="Helical" evidence="14">
    <location>
        <begin position="301"/>
        <end position="324"/>
    </location>
</feature>
<sequence length="679" mass="78357">MSFKFSQKVSLFIILLIPISVGLWIRYKPVEFWLTHKSAFFVENRPIFTGYDSYYFARLAEDYKIGVFKPGGEDPLRFVPDQVQYPDVIPFYSWLFAKLSQIFNKPIENITFWLIPILAVLFVIPLTVLLYKLKSPLGALGASLAGVVSFIYLGRTSLNRLDTDSIIYFSIFAIPLAVYLYSISNGKRVKYLFLVLLSLFVHIFYWGYLHPDLIFVFWITSIVYLVLPNFKGSNPFRERNFWKEIALVTLAFNPIILGIGFFSFLGKINSYIFHFGQPIESNFPNIQLSISELQKFDLATIANITVGSQPLFYLGLFGLLLFAYKRPRESILFLPTLLMGLISLKGASRFAMFLSPLLGLGIGFLLDYLSSEIKRYFQSGFSLLIKPLLGATLVLVLMLTNLKSFYYIPKPIMSPSLAQAFIELGKRTPPDAWIYTWWDYGYAIQYYARRATFHDGGTQFSPKTYFIALGFTSPSPEVGYNVTKTLAVCGKECIEQLLEEGKSAKQIKELFESGKLLKGKNINHPIYWVFTGDLISKFFWISYFGSWNFETLKGKHYPLYQTICIERLPKGIFCPIGGATAIFNPLNMSLVLKERTYPVKIFAVKTPKELKIYLNEKISNGNAIEKVYTFKENFYIWFLTNREGFYTNFNRMFILRTYNQSLFELVASRFPDYLFYKVR</sequence>
<evidence type="ECO:0000256" key="7">
    <source>
        <dbReference type="ARBA" id="ARBA00022679"/>
    </source>
</evidence>
<dbReference type="InterPro" id="IPR003674">
    <property type="entry name" value="Oligo_trans_STT3"/>
</dbReference>
<feature type="transmembrane region" description="Helical" evidence="14">
    <location>
        <begin position="9"/>
        <end position="27"/>
    </location>
</feature>
<proteinExistence type="inferred from homology"/>
<evidence type="ECO:0000256" key="8">
    <source>
        <dbReference type="ARBA" id="ARBA00022692"/>
    </source>
</evidence>
<feature type="transmembrane region" description="Helical" evidence="14">
    <location>
        <begin position="166"/>
        <end position="184"/>
    </location>
</feature>
<keyword evidence="12 14" id="KW-0472">Membrane</keyword>
<dbReference type="PANTHER" id="PTHR13872">
    <property type="entry name" value="DOLICHYL-DIPHOSPHOOLIGOSACCHARIDE--PROTEIN GLYCOSYLTRANSFERASE SUBUNIT"/>
    <property type="match status" value="1"/>
</dbReference>
<evidence type="ECO:0000256" key="13">
    <source>
        <dbReference type="ARBA" id="ARBA00023211"/>
    </source>
</evidence>
<keyword evidence="13" id="KW-0464">Manganese</keyword>
<feature type="transmembrane region" description="Helical" evidence="14">
    <location>
        <begin position="383"/>
        <end position="408"/>
    </location>
</feature>
<dbReference type="Gene3D" id="3.40.1380.40">
    <property type="match status" value="1"/>
</dbReference>
<name>A0A9D1CG17_AQUAO</name>
<dbReference type="PANTHER" id="PTHR13872:SF1">
    <property type="entry name" value="DOLICHYL-DIPHOSPHOOLIGOSACCHARIDE--PROTEIN GLYCOSYLTRANSFERASE SUBUNIT STT3B"/>
    <property type="match status" value="1"/>
</dbReference>
<feature type="domain" description="STT3/PglB/AglB core" evidence="16">
    <location>
        <begin position="432"/>
        <end position="550"/>
    </location>
</feature>
<dbReference type="Pfam" id="PF21436">
    <property type="entry name" value="STT3-PglB_core"/>
    <property type="match status" value="1"/>
</dbReference>
<comment type="cofactor">
    <cofactor evidence="2">
        <name>Mg(2+)</name>
        <dbReference type="ChEBI" id="CHEBI:18420"/>
    </cofactor>
</comment>
<keyword evidence="11 14" id="KW-1133">Transmembrane helix</keyword>
<evidence type="ECO:0000259" key="15">
    <source>
        <dbReference type="Pfam" id="PF02516"/>
    </source>
</evidence>
<dbReference type="GO" id="GO:0046872">
    <property type="term" value="F:metal ion binding"/>
    <property type="evidence" value="ECO:0007669"/>
    <property type="project" value="UniProtKB-KW"/>
</dbReference>
<feature type="domain" description="Oligosaccharyl transferase STT3 N-terminal" evidence="15">
    <location>
        <begin position="44"/>
        <end position="397"/>
    </location>
</feature>
<dbReference type="InterPro" id="IPR048307">
    <property type="entry name" value="STT3_N"/>
</dbReference>
<evidence type="ECO:0000256" key="1">
    <source>
        <dbReference type="ARBA" id="ARBA00001936"/>
    </source>
</evidence>
<reference evidence="17" key="1">
    <citation type="journal article" date="2020" name="ISME J.">
        <title>Gammaproteobacteria mediating utilization of methyl-, sulfur- and petroleum organic compounds in deep ocean hydrothermal plumes.</title>
        <authorList>
            <person name="Zhou Z."/>
            <person name="Liu Y."/>
            <person name="Pan J."/>
            <person name="Cron B.R."/>
            <person name="Toner B.M."/>
            <person name="Anantharaman K."/>
            <person name="Breier J.A."/>
            <person name="Dick G.J."/>
            <person name="Li M."/>
        </authorList>
    </citation>
    <scope>NUCLEOTIDE SEQUENCE</scope>
    <source>
        <strain evidence="17">SZUA-1501</strain>
    </source>
</reference>
<keyword evidence="10" id="KW-0460">Magnesium</keyword>
<evidence type="ECO:0000256" key="10">
    <source>
        <dbReference type="ARBA" id="ARBA00022842"/>
    </source>
</evidence>
<comment type="similarity">
    <text evidence="5">Belongs to the STT3 family.</text>
</comment>
<keyword evidence="7" id="KW-0808">Transferase</keyword>
<protein>
    <recommendedName>
        <fullName evidence="19">Oligosaccharyl transferase STT3 subunit</fullName>
    </recommendedName>
</protein>
<feature type="transmembrane region" description="Helical" evidence="14">
    <location>
        <begin position="331"/>
        <end position="347"/>
    </location>
</feature>
<comment type="subcellular location">
    <subcellularLocation>
        <location evidence="3">Endomembrane system</location>
        <topology evidence="3">Multi-pass membrane protein</topology>
    </subcellularLocation>
</comment>
<accession>A0A9D1CG17</accession>
<evidence type="ECO:0000313" key="18">
    <source>
        <dbReference type="Proteomes" id="UP000606463"/>
    </source>
</evidence>
<feature type="transmembrane region" description="Helical" evidence="14">
    <location>
        <begin position="191"/>
        <end position="208"/>
    </location>
</feature>
<feature type="transmembrane region" description="Helical" evidence="14">
    <location>
        <begin position="137"/>
        <end position="154"/>
    </location>
</feature>
<keyword evidence="8 14" id="KW-0812">Transmembrane</keyword>
<evidence type="ECO:0000256" key="3">
    <source>
        <dbReference type="ARBA" id="ARBA00004127"/>
    </source>
</evidence>
<evidence type="ECO:0000256" key="5">
    <source>
        <dbReference type="ARBA" id="ARBA00010810"/>
    </source>
</evidence>
<evidence type="ECO:0000256" key="4">
    <source>
        <dbReference type="ARBA" id="ARBA00004922"/>
    </source>
</evidence>
<keyword evidence="9" id="KW-0479">Metal-binding</keyword>
<evidence type="ECO:0000256" key="9">
    <source>
        <dbReference type="ARBA" id="ARBA00022723"/>
    </source>
</evidence>
<evidence type="ECO:0000259" key="16">
    <source>
        <dbReference type="Pfam" id="PF21436"/>
    </source>
</evidence>
<evidence type="ECO:0000256" key="11">
    <source>
        <dbReference type="ARBA" id="ARBA00022989"/>
    </source>
</evidence>
<gene>
    <name evidence="17" type="ORF">EYH37_01505</name>
</gene>
<dbReference type="GO" id="GO:0012505">
    <property type="term" value="C:endomembrane system"/>
    <property type="evidence" value="ECO:0007669"/>
    <property type="project" value="UniProtKB-SubCell"/>
</dbReference>